<protein>
    <submittedName>
        <fullName evidence="1">Uncharacterized protein</fullName>
    </submittedName>
</protein>
<accession>A0ABW0X0B6</accession>
<name>A0ABW0X0B6_9ACTN</name>
<evidence type="ECO:0000313" key="2">
    <source>
        <dbReference type="Proteomes" id="UP001595975"/>
    </source>
</evidence>
<evidence type="ECO:0000313" key="1">
    <source>
        <dbReference type="EMBL" id="MFC5662649.1"/>
    </source>
</evidence>
<gene>
    <name evidence="1" type="ORF">ACFP3U_06585</name>
</gene>
<sequence length="222" mass="24688">MHRPSRPEDLDRAEQVWPRAVVFALLDAAQGNREHWLDEQGVWSENGGGSYWWRLTLLDDGHAVFCGQDADGSHTHIDDRQIDFLAGGPEWLPSEQLREDAEGNLFGFLYWWQDDAWHRIPYPDALPEDGLAAAAPWLGSEQQFLTDAASMAWVLHEDEPAFTAALVRFLRRAEDRTVDAAAVSDLLAAAGPGDDDREDLRFEPALEVAVRAGLTSLAPSGD</sequence>
<proteinExistence type="predicted"/>
<reference evidence="2" key="1">
    <citation type="journal article" date="2019" name="Int. J. Syst. Evol. Microbiol.">
        <title>The Global Catalogue of Microorganisms (GCM) 10K type strain sequencing project: providing services to taxonomists for standard genome sequencing and annotation.</title>
        <authorList>
            <consortium name="The Broad Institute Genomics Platform"/>
            <consortium name="The Broad Institute Genome Sequencing Center for Infectious Disease"/>
            <person name="Wu L."/>
            <person name="Ma J."/>
        </authorList>
    </citation>
    <scope>NUCLEOTIDE SEQUENCE [LARGE SCALE GENOMIC DNA]</scope>
    <source>
        <strain evidence="2">CGMCC 4.1437</strain>
    </source>
</reference>
<dbReference type="RefSeq" id="WP_380224263.1">
    <property type="nucleotide sequence ID" value="NZ_JBHSOF010000005.1"/>
</dbReference>
<dbReference type="EMBL" id="JBHSOF010000005">
    <property type="protein sequence ID" value="MFC5662649.1"/>
    <property type="molecule type" value="Genomic_DNA"/>
</dbReference>
<keyword evidence="2" id="KW-1185">Reference proteome</keyword>
<organism evidence="1 2">
    <name type="scientific">Kitasatospora misakiensis</name>
    <dbReference type="NCBI Taxonomy" id="67330"/>
    <lineage>
        <taxon>Bacteria</taxon>
        <taxon>Bacillati</taxon>
        <taxon>Actinomycetota</taxon>
        <taxon>Actinomycetes</taxon>
        <taxon>Kitasatosporales</taxon>
        <taxon>Streptomycetaceae</taxon>
        <taxon>Kitasatospora</taxon>
    </lineage>
</organism>
<comment type="caution">
    <text evidence="1">The sequence shown here is derived from an EMBL/GenBank/DDBJ whole genome shotgun (WGS) entry which is preliminary data.</text>
</comment>
<dbReference type="Proteomes" id="UP001595975">
    <property type="component" value="Unassembled WGS sequence"/>
</dbReference>